<dbReference type="PANTHER" id="PTHR30336">
    <property type="entry name" value="INNER MEMBRANE PROTEIN, PROBABLE PERMEASE"/>
    <property type="match status" value="1"/>
</dbReference>
<evidence type="ECO:0000256" key="1">
    <source>
        <dbReference type="SAM" id="Phobius"/>
    </source>
</evidence>
<dbReference type="Proteomes" id="UP000027644">
    <property type="component" value="Unassembled WGS sequence"/>
</dbReference>
<name>A0A074W1G6_9NEIS</name>
<evidence type="ECO:0000259" key="2">
    <source>
        <dbReference type="Pfam" id="PF02698"/>
    </source>
</evidence>
<proteinExistence type="predicted"/>
<dbReference type="InterPro" id="IPR003848">
    <property type="entry name" value="DUF218"/>
</dbReference>
<dbReference type="Pfam" id="PF02698">
    <property type="entry name" value="DUF218"/>
    <property type="match status" value="1"/>
</dbReference>
<keyword evidence="1" id="KW-0472">Membrane</keyword>
<protein>
    <recommendedName>
        <fullName evidence="2">DUF218 domain-containing protein</fullName>
    </recommendedName>
</protein>
<evidence type="ECO:0000313" key="4">
    <source>
        <dbReference type="Proteomes" id="UP000027644"/>
    </source>
</evidence>
<dbReference type="EMBL" id="AVQL01000428">
    <property type="protein sequence ID" value="KEQ01294.1"/>
    <property type="molecule type" value="Genomic_DNA"/>
</dbReference>
<organism evidence="3 4">
    <name type="scientific">Snodgrassella alvi SCGC AB-598-J21</name>
    <dbReference type="NCBI Taxonomy" id="1385367"/>
    <lineage>
        <taxon>Bacteria</taxon>
        <taxon>Pseudomonadati</taxon>
        <taxon>Pseudomonadota</taxon>
        <taxon>Betaproteobacteria</taxon>
        <taxon>Neisseriales</taxon>
        <taxon>Neisseriaceae</taxon>
        <taxon>Snodgrassella</taxon>
    </lineage>
</organism>
<evidence type="ECO:0000313" key="3">
    <source>
        <dbReference type="EMBL" id="KEQ01294.1"/>
    </source>
</evidence>
<sequence>MGSGTRLGFWYCLRTVIAGCSLFVGANYAFSVATVYQLSHPQQVPTEADAAIVLGAAAWDKRPSPVFRERINHAINLYRAGIVKKILFTGGSPRAGFMTEAAVGRRYAIRNGVDANDIIYENHSRDTWQNLVNAKAIADDNDLNSFIIVSDPYHLARACFMARDLGLNVQLSPTPTTRYTATQSKLRFIAQESYTLMVYQWVQHLSKFPRFIRILRTLV</sequence>
<dbReference type="CDD" id="cd06259">
    <property type="entry name" value="YdcF-like"/>
    <property type="match status" value="1"/>
</dbReference>
<dbReference type="AlphaFoldDB" id="A0A074W1G6"/>
<gene>
    <name evidence="3" type="ORF">SASC598J21_009460</name>
</gene>
<dbReference type="InterPro" id="IPR051599">
    <property type="entry name" value="Cell_Envelope_Assoc"/>
</dbReference>
<dbReference type="GO" id="GO:0005886">
    <property type="term" value="C:plasma membrane"/>
    <property type="evidence" value="ECO:0007669"/>
    <property type="project" value="TreeGrafter"/>
</dbReference>
<accession>A0A074W1G6</accession>
<keyword evidence="1" id="KW-0812">Transmembrane</keyword>
<feature type="transmembrane region" description="Helical" evidence="1">
    <location>
        <begin position="7"/>
        <end position="30"/>
    </location>
</feature>
<dbReference type="InterPro" id="IPR014729">
    <property type="entry name" value="Rossmann-like_a/b/a_fold"/>
</dbReference>
<dbReference type="Gene3D" id="3.40.50.620">
    <property type="entry name" value="HUPs"/>
    <property type="match status" value="1"/>
</dbReference>
<feature type="domain" description="DUF218" evidence="2">
    <location>
        <begin position="49"/>
        <end position="186"/>
    </location>
</feature>
<comment type="caution">
    <text evidence="3">The sequence shown here is derived from an EMBL/GenBank/DDBJ whole genome shotgun (WGS) entry which is preliminary data.</text>
</comment>
<reference evidence="3 4" key="1">
    <citation type="journal article" date="2014" name="PLoS Genet.">
        <title>Hidden diversity in honey bee gut symbionts detected by single-cell genomics.</title>
        <authorList>
            <person name="Engel P."/>
            <person name="Stepanauskas R."/>
            <person name="Moran N."/>
        </authorList>
    </citation>
    <scope>NUCLEOTIDE SEQUENCE [LARGE SCALE GENOMIC DNA]</scope>
    <source>
        <strain evidence="3 4">SCGC AB-598-J21</strain>
    </source>
</reference>
<dbReference type="PANTHER" id="PTHR30336:SF20">
    <property type="entry name" value="DUF218 DOMAIN-CONTAINING PROTEIN"/>
    <property type="match status" value="1"/>
</dbReference>
<keyword evidence="1" id="KW-1133">Transmembrane helix</keyword>